<feature type="compositionally biased region" description="Basic residues" evidence="1">
    <location>
        <begin position="110"/>
        <end position="123"/>
    </location>
</feature>
<evidence type="ECO:0000313" key="2">
    <source>
        <dbReference type="EMBL" id="CAH2286011.1"/>
    </source>
</evidence>
<protein>
    <submittedName>
        <fullName evidence="2">Uncharacterized protein</fullName>
    </submittedName>
</protein>
<evidence type="ECO:0000256" key="1">
    <source>
        <dbReference type="SAM" id="MobiDB-lite"/>
    </source>
</evidence>
<evidence type="ECO:0000313" key="3">
    <source>
        <dbReference type="Proteomes" id="UP001295444"/>
    </source>
</evidence>
<gene>
    <name evidence="2" type="ORF">PECUL_23A044960</name>
</gene>
<keyword evidence="3" id="KW-1185">Reference proteome</keyword>
<dbReference type="EMBL" id="OW240915">
    <property type="protein sequence ID" value="CAH2286011.1"/>
    <property type="molecule type" value="Genomic_DNA"/>
</dbReference>
<accession>A0AAD1S273</accession>
<feature type="compositionally biased region" description="Basic and acidic residues" evidence="1">
    <location>
        <begin position="86"/>
        <end position="109"/>
    </location>
</feature>
<reference evidence="2" key="1">
    <citation type="submission" date="2022-03" db="EMBL/GenBank/DDBJ databases">
        <authorList>
            <person name="Alioto T."/>
            <person name="Alioto T."/>
            <person name="Gomez Garrido J."/>
        </authorList>
    </citation>
    <scope>NUCLEOTIDE SEQUENCE</scope>
</reference>
<dbReference type="Proteomes" id="UP001295444">
    <property type="component" value="Chromosome 04"/>
</dbReference>
<feature type="region of interest" description="Disordered" evidence="1">
    <location>
        <begin position="82"/>
        <end position="123"/>
    </location>
</feature>
<proteinExistence type="predicted"/>
<sequence>MGRRKRNLKREGNPEKSKNLSYLCTFVHIDDTIRSCVHAHERMNKQHEPPITWCMHPLPNWDPYVHAYSENQAYETPLSHKSCINEQKREGKNKKREKEKMNEDQEEKRKIKMKINKNKINNK</sequence>
<organism evidence="2 3">
    <name type="scientific">Pelobates cultripes</name>
    <name type="common">Western spadefoot toad</name>
    <dbReference type="NCBI Taxonomy" id="61616"/>
    <lineage>
        <taxon>Eukaryota</taxon>
        <taxon>Metazoa</taxon>
        <taxon>Chordata</taxon>
        <taxon>Craniata</taxon>
        <taxon>Vertebrata</taxon>
        <taxon>Euteleostomi</taxon>
        <taxon>Amphibia</taxon>
        <taxon>Batrachia</taxon>
        <taxon>Anura</taxon>
        <taxon>Pelobatoidea</taxon>
        <taxon>Pelobatidae</taxon>
        <taxon>Pelobates</taxon>
    </lineage>
</organism>
<name>A0AAD1S273_PELCU</name>
<dbReference type="AlphaFoldDB" id="A0AAD1S273"/>